<evidence type="ECO:0000256" key="1">
    <source>
        <dbReference type="SAM" id="MobiDB-lite"/>
    </source>
</evidence>
<proteinExistence type="predicted"/>
<organism evidence="2 3">
    <name type="scientific">Parasponia andersonii</name>
    <name type="common">Sponia andersonii</name>
    <dbReference type="NCBI Taxonomy" id="3476"/>
    <lineage>
        <taxon>Eukaryota</taxon>
        <taxon>Viridiplantae</taxon>
        <taxon>Streptophyta</taxon>
        <taxon>Embryophyta</taxon>
        <taxon>Tracheophyta</taxon>
        <taxon>Spermatophyta</taxon>
        <taxon>Magnoliopsida</taxon>
        <taxon>eudicotyledons</taxon>
        <taxon>Gunneridae</taxon>
        <taxon>Pentapetalae</taxon>
        <taxon>rosids</taxon>
        <taxon>fabids</taxon>
        <taxon>Rosales</taxon>
        <taxon>Cannabaceae</taxon>
        <taxon>Parasponia</taxon>
    </lineage>
</organism>
<reference evidence="3" key="1">
    <citation type="submission" date="2016-06" db="EMBL/GenBank/DDBJ databases">
        <title>Parallel loss of symbiosis genes in relatives of nitrogen-fixing non-legume Parasponia.</title>
        <authorList>
            <person name="Van Velzen R."/>
            <person name="Holmer R."/>
            <person name="Bu F."/>
            <person name="Rutten L."/>
            <person name="Van Zeijl A."/>
            <person name="Liu W."/>
            <person name="Santuari L."/>
            <person name="Cao Q."/>
            <person name="Sharma T."/>
            <person name="Shen D."/>
            <person name="Roswanjaya Y."/>
            <person name="Wardhani T."/>
            <person name="Kalhor M.S."/>
            <person name="Jansen J."/>
            <person name="Van den Hoogen J."/>
            <person name="Gungor B."/>
            <person name="Hartog M."/>
            <person name="Hontelez J."/>
            <person name="Verver J."/>
            <person name="Yang W.-C."/>
            <person name="Schijlen E."/>
            <person name="Repin R."/>
            <person name="Schilthuizen M."/>
            <person name="Schranz E."/>
            <person name="Heidstra R."/>
            <person name="Miyata K."/>
            <person name="Fedorova E."/>
            <person name="Kohlen W."/>
            <person name="Bisseling T."/>
            <person name="Smit S."/>
            <person name="Geurts R."/>
        </authorList>
    </citation>
    <scope>NUCLEOTIDE SEQUENCE [LARGE SCALE GENOMIC DNA]</scope>
    <source>
        <strain evidence="3">cv. WU1-14</strain>
    </source>
</reference>
<feature type="non-terminal residue" evidence="2">
    <location>
        <position position="1"/>
    </location>
</feature>
<protein>
    <submittedName>
        <fullName evidence="2">Uncharacterized protein</fullName>
    </submittedName>
</protein>
<name>A0A2P5A7Q7_PARAD</name>
<comment type="caution">
    <text evidence="2">The sequence shown here is derived from an EMBL/GenBank/DDBJ whole genome shotgun (WGS) entry which is preliminary data.</text>
</comment>
<gene>
    <name evidence="2" type="ORF">PanWU01x14_360260</name>
</gene>
<feature type="region of interest" description="Disordered" evidence="1">
    <location>
        <begin position="1"/>
        <end position="26"/>
    </location>
</feature>
<accession>A0A2P5A7Q7</accession>
<evidence type="ECO:0000313" key="3">
    <source>
        <dbReference type="Proteomes" id="UP000237105"/>
    </source>
</evidence>
<evidence type="ECO:0000313" key="2">
    <source>
        <dbReference type="EMBL" id="PON32554.1"/>
    </source>
</evidence>
<dbReference type="Proteomes" id="UP000237105">
    <property type="component" value="Unassembled WGS sequence"/>
</dbReference>
<dbReference type="EMBL" id="JXTB01000804">
    <property type="protein sequence ID" value="PON32554.1"/>
    <property type="molecule type" value="Genomic_DNA"/>
</dbReference>
<keyword evidence="3" id="KW-1185">Reference proteome</keyword>
<dbReference type="AlphaFoldDB" id="A0A2P5A7Q7"/>
<sequence>WGPEKLSGACEPDARDDGFTAPDLTA</sequence>